<accession>A0A090YXL1</accession>
<reference evidence="1 3" key="1">
    <citation type="submission" date="2014-04" db="EMBL/GenBank/DDBJ databases">
        <authorList>
            <person name="Bishop-Lilly K.A."/>
            <person name="Broomall S.M."/>
            <person name="Chain P.S."/>
            <person name="Chertkov O."/>
            <person name="Coyne S.R."/>
            <person name="Daligault H.E."/>
            <person name="Davenport K.W."/>
            <person name="Erkkila T."/>
            <person name="Frey K.G."/>
            <person name="Gibbons H.S."/>
            <person name="Gu W."/>
            <person name="Jaissle J."/>
            <person name="Johnson S.L."/>
            <person name="Koroleva G.I."/>
            <person name="Ladner J.T."/>
            <person name="Lo C.-C."/>
            <person name="Minogue T.D."/>
            <person name="Munk C."/>
            <person name="Palacios G.F."/>
            <person name="Redden C.L."/>
            <person name="Rosenzweig C.N."/>
            <person name="Scholz M.B."/>
            <person name="Teshima H."/>
            <person name="Xu Y."/>
        </authorList>
    </citation>
    <scope>NUCLEOTIDE SEQUENCE [LARGE SCALE GENOMIC DNA]</scope>
    <source>
        <strain evidence="1 3">BHP</strain>
    </source>
</reference>
<comment type="caution">
    <text evidence="1">The sequence shown here is derived from an EMBL/GenBank/DDBJ whole genome shotgun (WGS) entry which is preliminary data.</text>
</comment>
<dbReference type="EMBL" id="JMQC01000008">
    <property type="protein sequence ID" value="KFN03704.1"/>
    <property type="molecule type" value="Genomic_DNA"/>
</dbReference>
<evidence type="ECO:0000313" key="2">
    <source>
        <dbReference type="EMBL" id="RFT68026.1"/>
    </source>
</evidence>
<organism evidence="1 3">
    <name type="scientific">Bacillus clarus</name>
    <dbReference type="NCBI Taxonomy" id="2338372"/>
    <lineage>
        <taxon>Bacteria</taxon>
        <taxon>Bacillati</taxon>
        <taxon>Bacillota</taxon>
        <taxon>Bacilli</taxon>
        <taxon>Bacillales</taxon>
        <taxon>Bacillaceae</taxon>
        <taxon>Bacillus</taxon>
        <taxon>Bacillus cereus group</taxon>
    </lineage>
</organism>
<evidence type="ECO:0000313" key="3">
    <source>
        <dbReference type="Proteomes" id="UP000029389"/>
    </source>
</evidence>
<dbReference type="STRING" id="1405.B7492_24660"/>
<evidence type="ECO:0000313" key="4">
    <source>
        <dbReference type="Proteomes" id="UP000264294"/>
    </source>
</evidence>
<dbReference type="Proteomes" id="UP000264294">
    <property type="component" value="Unassembled WGS sequence"/>
</dbReference>
<name>A0A090YXL1_9BACI</name>
<keyword evidence="4" id="KW-1185">Reference proteome</keyword>
<dbReference type="AlphaFoldDB" id="A0A090YXL1"/>
<dbReference type="Proteomes" id="UP000029389">
    <property type="component" value="Unassembled WGS sequence"/>
</dbReference>
<dbReference type="Pfam" id="PF11167">
    <property type="entry name" value="DUF2953"/>
    <property type="match status" value="1"/>
</dbReference>
<sequence>MVQMKWIAIGLVILLLFILFILLSKVSLKVTFLYTEMEKQCLFQVKIWMIRYTFDVLERIEKQQKKTGQKIEKAEKDGGIENKIMAQLDSIGELIKKLQEIHTIIKGFLKRVKINGWKWHSQIGTGDAASTGIVTGYAWGTKGMAAGVVGQYMHIVDIPEFEITPVFQGKGFASKCELTASFRIVRTVKTAVKLLIFMRKQRSGMTEKTVQT</sequence>
<evidence type="ECO:0000313" key="1">
    <source>
        <dbReference type="EMBL" id="KFN03704.1"/>
    </source>
</evidence>
<proteinExistence type="predicted"/>
<reference evidence="2 4" key="2">
    <citation type="submission" date="2018-08" db="EMBL/GenBank/DDBJ databases">
        <title>Bacillus clarus sp. nov. strain PS00077A.</title>
        <authorList>
            <person name="Mendez Acevedo M."/>
            <person name="Carroll L."/>
            <person name="Mukherjee M."/>
            <person name="Wiedmann M."/>
            <person name="Kovac J."/>
        </authorList>
    </citation>
    <scope>NUCLEOTIDE SEQUENCE [LARGE SCALE GENOMIC DNA]</scope>
    <source>
        <strain evidence="2 4">PS00077A</strain>
    </source>
</reference>
<gene>
    <name evidence="2" type="ORF">D0U04_03900</name>
    <name evidence="1" type="ORF">DJ93_1657</name>
</gene>
<protein>
    <submittedName>
        <fullName evidence="2">DUF2953 domain-containing protein</fullName>
    </submittedName>
</protein>
<dbReference type="InterPro" id="IPR021338">
    <property type="entry name" value="DUF2953"/>
</dbReference>
<dbReference type="RefSeq" id="WP_042980314.1">
    <property type="nucleotide sequence ID" value="NZ_JMQC01000008.1"/>
</dbReference>
<dbReference type="EMBL" id="QVOD01000003">
    <property type="protein sequence ID" value="RFT68026.1"/>
    <property type="molecule type" value="Genomic_DNA"/>
</dbReference>
<dbReference type="PATRIC" id="fig|1405.8.peg.1849"/>